<protein>
    <recommendedName>
        <fullName evidence="1">MoxR-vWA-beta-propeller ternary system domain-containing protein</fullName>
    </recommendedName>
</protein>
<gene>
    <name evidence="2" type="ORF">FRUB_00043</name>
</gene>
<dbReference type="EMBL" id="NIDE01000001">
    <property type="protein sequence ID" value="OWK46344.1"/>
    <property type="molecule type" value="Genomic_DNA"/>
</dbReference>
<dbReference type="Pfam" id="PF19918">
    <property type="entry name" value="bpX2"/>
    <property type="match status" value="1"/>
</dbReference>
<keyword evidence="3" id="KW-1185">Reference proteome</keyword>
<reference evidence="3" key="1">
    <citation type="submission" date="2017-06" db="EMBL/GenBank/DDBJ databases">
        <title>Genome analysis of Fimbriiglobus ruber SP5, the first member of the order Planctomycetales with confirmed chitinolytic capability.</title>
        <authorList>
            <person name="Ravin N.V."/>
            <person name="Rakitin A.L."/>
            <person name="Ivanova A.A."/>
            <person name="Beletsky A.V."/>
            <person name="Kulichevskaya I.S."/>
            <person name="Mardanov A.V."/>
            <person name="Dedysh S.N."/>
        </authorList>
    </citation>
    <scope>NUCLEOTIDE SEQUENCE [LARGE SCALE GENOMIC DNA]</scope>
    <source>
        <strain evidence="3">SP5</strain>
    </source>
</reference>
<dbReference type="Proteomes" id="UP000214646">
    <property type="component" value="Unassembled WGS sequence"/>
</dbReference>
<sequence length="206" mass="22374">MWPAGRADVVRCLLPAPSVEFFTQRGGQWYRFGNRLPTSAGPPAEEGVPVANLVHLERIVPVIPAAQSTPPVLLRIVRGGGPKQATALACRIMDLMRWVDTATTAELTAVQGTRSGSRAVLLGSRLPSINHAIRYWGTEIYSPVGFRPDPDLPSNLLRDAIGTSSDELVFLDEEGVEVIPRAAFAPLSRAGVRLASREHEHMTDHP</sequence>
<evidence type="ECO:0000313" key="2">
    <source>
        <dbReference type="EMBL" id="OWK46344.1"/>
    </source>
</evidence>
<name>A0A225E3L1_9BACT</name>
<organism evidence="2 3">
    <name type="scientific">Fimbriiglobus ruber</name>
    <dbReference type="NCBI Taxonomy" id="1908690"/>
    <lineage>
        <taxon>Bacteria</taxon>
        <taxon>Pseudomonadati</taxon>
        <taxon>Planctomycetota</taxon>
        <taxon>Planctomycetia</taxon>
        <taxon>Gemmatales</taxon>
        <taxon>Gemmataceae</taxon>
        <taxon>Fimbriiglobus</taxon>
    </lineage>
</organism>
<evidence type="ECO:0000259" key="1">
    <source>
        <dbReference type="Pfam" id="PF19918"/>
    </source>
</evidence>
<dbReference type="InterPro" id="IPR045552">
    <property type="entry name" value="bpX2"/>
</dbReference>
<evidence type="ECO:0000313" key="3">
    <source>
        <dbReference type="Proteomes" id="UP000214646"/>
    </source>
</evidence>
<dbReference type="AlphaFoldDB" id="A0A225E3L1"/>
<accession>A0A225E3L1</accession>
<proteinExistence type="predicted"/>
<comment type="caution">
    <text evidence="2">The sequence shown here is derived from an EMBL/GenBank/DDBJ whole genome shotgun (WGS) entry which is preliminary data.</text>
</comment>
<feature type="domain" description="MoxR-vWA-beta-propeller ternary system" evidence="1">
    <location>
        <begin position="2"/>
        <end position="194"/>
    </location>
</feature>